<dbReference type="InterPro" id="IPR000836">
    <property type="entry name" value="PRTase_dom"/>
</dbReference>
<dbReference type="GO" id="GO:0000287">
    <property type="term" value="F:magnesium ion binding"/>
    <property type="evidence" value="ECO:0007669"/>
    <property type="project" value="InterPro"/>
</dbReference>
<protein>
    <submittedName>
        <fullName evidence="1">Ribose-phosphate pyrophosphokinase</fullName>
    </submittedName>
</protein>
<gene>
    <name evidence="1" type="primary">gp_16081</name>
</gene>
<dbReference type="InterPro" id="IPR029057">
    <property type="entry name" value="PRTase-like"/>
</dbReference>
<dbReference type="InterPro" id="IPR005946">
    <property type="entry name" value="Rib-P_diPkinase"/>
</dbReference>
<dbReference type="CDD" id="cd06223">
    <property type="entry name" value="PRTases_typeI"/>
    <property type="match status" value="1"/>
</dbReference>
<organism evidence="1 2">
    <name type="scientific">uncultured phage cr151_1</name>
    <dbReference type="NCBI Taxonomy" id="2986406"/>
    <lineage>
        <taxon>Viruses</taxon>
        <taxon>Duplodnaviria</taxon>
        <taxon>Heunggongvirae</taxon>
        <taxon>Uroviricota</taxon>
        <taxon>Caudoviricetes</taxon>
        <taxon>Crassvirales</taxon>
        <taxon>Steigviridae</taxon>
        <taxon>Asinivirinae</taxon>
        <taxon>Kolpuevirus</taxon>
        <taxon>Kolpuevirus coli</taxon>
    </lineage>
</organism>
<dbReference type="SUPFAM" id="SSF53271">
    <property type="entry name" value="PRTase-like"/>
    <property type="match status" value="2"/>
</dbReference>
<dbReference type="EMBL" id="MZ130478">
    <property type="protein sequence ID" value="QWM89417.1"/>
    <property type="molecule type" value="Genomic_DNA"/>
</dbReference>
<evidence type="ECO:0000313" key="1">
    <source>
        <dbReference type="EMBL" id="QWM89417.1"/>
    </source>
</evidence>
<name>A0AAE7RV82_9CAUD</name>
<dbReference type="KEGG" id="vg:75691792"/>
<dbReference type="GO" id="GO:0006015">
    <property type="term" value="P:5-phosphoribose 1-diphosphate biosynthetic process"/>
    <property type="evidence" value="ECO:0007669"/>
    <property type="project" value="TreeGrafter"/>
</dbReference>
<proteinExistence type="predicted"/>
<keyword evidence="2" id="KW-1185">Reference proteome</keyword>
<dbReference type="PANTHER" id="PTHR10210:SF45">
    <property type="entry name" value="RIBOSE-PHOSPHATE PYROPHOSPHOKINASE 3, CHLOROPLASTIC"/>
    <property type="match status" value="1"/>
</dbReference>
<evidence type="ECO:0000313" key="2">
    <source>
        <dbReference type="Proteomes" id="UP000827406"/>
    </source>
</evidence>
<dbReference type="Gene3D" id="3.40.50.2020">
    <property type="match status" value="2"/>
</dbReference>
<dbReference type="PANTHER" id="PTHR10210">
    <property type="entry name" value="RIBOSE-PHOSPHATE DIPHOSPHOKINASE FAMILY MEMBER"/>
    <property type="match status" value="1"/>
</dbReference>
<dbReference type="GeneID" id="75691792"/>
<dbReference type="RefSeq" id="YP_010358989.1">
    <property type="nucleotide sequence ID" value="NC_062768.1"/>
</dbReference>
<dbReference type="Proteomes" id="UP000827406">
    <property type="component" value="Segment"/>
</dbReference>
<accession>A0AAE7RV82</accession>
<reference evidence="1 2" key="1">
    <citation type="submission" date="2021-04" db="EMBL/GenBank/DDBJ databases">
        <authorList>
            <person name="Shkoporov A.N."/>
            <person name="Stockdale S.R."/>
            <person name="Guerin E."/>
            <person name="Ross R.P."/>
            <person name="Hill C."/>
        </authorList>
    </citation>
    <scope>NUCLEOTIDE SEQUENCE [LARGE SCALE GENOMIC DNA]</scope>
    <source>
        <strain evidence="2">cr151_1</strain>
    </source>
</reference>
<dbReference type="GO" id="GO:0002189">
    <property type="term" value="C:ribose phosphate diphosphokinase complex"/>
    <property type="evidence" value="ECO:0007669"/>
    <property type="project" value="TreeGrafter"/>
</dbReference>
<sequence length="269" mass="30570">MQVLNLIRPEKSNITYNVTTFPDGEPHIVLGDINRKDSVTVVCRIANPNDMYILLQVADILSRHEVIFTLQIYYLMSMRMDRVISFNESFSLKVVANLINSMGAESVHVLEPHSGKVQDLIDKYWGDMFMQMPNFTGYIPVFPDAGAVERHEYMGEHKLICSKTRNPETGKLEGFSIENPELLEDEELIGMPLVVIDDLCDAGGTFAGVASKIREINPNRRLAIFVTHMVNRKGITTLSENYDEVYFTNSYFNWENLELPSNVSVIKVV</sequence>
<dbReference type="SMART" id="SM01400">
    <property type="entry name" value="Pribosyltran_N"/>
    <property type="match status" value="1"/>
</dbReference>
<dbReference type="GO" id="GO:0006164">
    <property type="term" value="P:purine nucleotide biosynthetic process"/>
    <property type="evidence" value="ECO:0007669"/>
    <property type="project" value="TreeGrafter"/>
</dbReference>